<dbReference type="InterPro" id="IPR011009">
    <property type="entry name" value="Kinase-like_dom_sf"/>
</dbReference>
<evidence type="ECO:0000313" key="4">
    <source>
        <dbReference type="Proteomes" id="UP000078348"/>
    </source>
</evidence>
<dbReference type="EMBL" id="LXWW01000207">
    <property type="protein sequence ID" value="OAO14860.1"/>
    <property type="molecule type" value="Genomic_DNA"/>
</dbReference>
<keyword evidence="4" id="KW-1185">Reference proteome</keyword>
<dbReference type="GO" id="GO:0004674">
    <property type="term" value="F:protein serine/threonine kinase activity"/>
    <property type="evidence" value="ECO:0007669"/>
    <property type="project" value="TreeGrafter"/>
</dbReference>
<dbReference type="OrthoDB" id="10264738at2759"/>
<dbReference type="PROSITE" id="PS00108">
    <property type="entry name" value="PROTEIN_KINASE_ST"/>
    <property type="match status" value="1"/>
</dbReference>
<feature type="region of interest" description="Disordered" evidence="1">
    <location>
        <begin position="300"/>
        <end position="337"/>
    </location>
</feature>
<dbReference type="PANTHER" id="PTHR44167">
    <property type="entry name" value="OVARIAN-SPECIFIC SERINE/THREONINE-PROTEIN KINASE LOK-RELATED"/>
    <property type="match status" value="1"/>
</dbReference>
<dbReference type="SUPFAM" id="SSF56112">
    <property type="entry name" value="Protein kinase-like (PK-like)"/>
    <property type="match status" value="1"/>
</dbReference>
<evidence type="ECO:0000256" key="1">
    <source>
        <dbReference type="SAM" id="MobiDB-lite"/>
    </source>
</evidence>
<reference evidence="3 4" key="1">
    <citation type="submission" date="2016-05" db="EMBL/GenBank/DDBJ databases">
        <title>Nuclear genome of Blastocystis sp. subtype 1 NandII.</title>
        <authorList>
            <person name="Gentekaki E."/>
            <person name="Curtis B."/>
            <person name="Stairs C."/>
            <person name="Eme L."/>
            <person name="Herman E."/>
            <person name="Klimes V."/>
            <person name="Arias M.C."/>
            <person name="Elias M."/>
            <person name="Hilliou F."/>
            <person name="Klute M."/>
            <person name="Malik S.-B."/>
            <person name="Pightling A."/>
            <person name="Rachubinski R."/>
            <person name="Salas D."/>
            <person name="Schlacht A."/>
            <person name="Suga H."/>
            <person name="Archibald J."/>
            <person name="Ball S.G."/>
            <person name="Clark G."/>
            <person name="Dacks J."/>
            <person name="Van Der Giezen M."/>
            <person name="Tsaousis A."/>
            <person name="Roger A."/>
        </authorList>
    </citation>
    <scope>NUCLEOTIDE SEQUENCE [LARGE SCALE GENOMIC DNA]</scope>
    <source>
        <strain evidence="4">ATCC 50177 / NandII</strain>
    </source>
</reference>
<dbReference type="Pfam" id="PF00069">
    <property type="entry name" value="Pkinase"/>
    <property type="match status" value="1"/>
</dbReference>
<sequence length="583" mass="65177">MHSRAILVALLRLYVVLQLGIICTVSFAAQILAKAKTAPCVITRDEEMMQKPIGPFNKYELLNSYPTIFSTTHLRRDENLIQIYDSNLLKQFPYLVPKEDNSITLYHPFPTSTSLMGVEESSMVIPSIESSLLNEPTGKTLSFTCSSLNNQRDYVISESMLNSGSFGHIWMARGIRDQSLFILKRIRIEKGLEALFSARREIFFGSYLRGVEGIAQYEECFVQDVGLLMNKSTFLPDRVISIPWLAFKYEGVSLSQMIYSPNASSRACDNDAHSHTPSSTDGFSPASDAACSSNTIGNTNGGANSASNDVNGRQSSGDANGASNDVNGRQSSGDADGVLVHPSVPSRLLAHSQKFWRALRDDPRLFKTVVYKTLLALRRLHRLGVTHRDIKPENVLLSHLRVHDGTIDYAALTVKLIDFGSAIFPPISALYPLSPSMAQCTKLYAPPEAENNTFGKSYDVWSVGVMMLEMIFGHKQFFECEPRTFAKFKFQFGASAEKKCYANTLRSYCVSTIESGSSVMEDCVETVMVKTIRQRDVYYENKGEEDKLKLDLIRNMLVLDPNKRITVDRALQHPYFEGVQETE</sequence>
<dbReference type="GO" id="GO:0005634">
    <property type="term" value="C:nucleus"/>
    <property type="evidence" value="ECO:0007669"/>
    <property type="project" value="TreeGrafter"/>
</dbReference>
<evidence type="ECO:0000259" key="2">
    <source>
        <dbReference type="PROSITE" id="PS50011"/>
    </source>
</evidence>
<dbReference type="PROSITE" id="PS50011">
    <property type="entry name" value="PROTEIN_KINASE_DOM"/>
    <property type="match status" value="1"/>
</dbReference>
<dbReference type="STRING" id="478820.A0A196SCT2"/>
<name>A0A196SCT2_BLAHN</name>
<dbReference type="InterPro" id="IPR000719">
    <property type="entry name" value="Prot_kinase_dom"/>
</dbReference>
<evidence type="ECO:0000313" key="3">
    <source>
        <dbReference type="EMBL" id="OAO14860.1"/>
    </source>
</evidence>
<accession>A0A196SCT2</accession>
<gene>
    <name evidence="3" type="ORF">AV274_3436</name>
</gene>
<feature type="region of interest" description="Disordered" evidence="1">
    <location>
        <begin position="266"/>
        <end position="287"/>
    </location>
</feature>
<dbReference type="AlphaFoldDB" id="A0A196SCT2"/>
<organism evidence="3 4">
    <name type="scientific">Blastocystis sp. subtype 1 (strain ATCC 50177 / NandII)</name>
    <dbReference type="NCBI Taxonomy" id="478820"/>
    <lineage>
        <taxon>Eukaryota</taxon>
        <taxon>Sar</taxon>
        <taxon>Stramenopiles</taxon>
        <taxon>Bigyra</taxon>
        <taxon>Opalozoa</taxon>
        <taxon>Opalinata</taxon>
        <taxon>Blastocystidae</taxon>
        <taxon>Blastocystis</taxon>
    </lineage>
</organism>
<feature type="domain" description="Protein kinase" evidence="2">
    <location>
        <begin position="155"/>
        <end position="576"/>
    </location>
</feature>
<proteinExistence type="predicted"/>
<dbReference type="Proteomes" id="UP000078348">
    <property type="component" value="Unassembled WGS sequence"/>
</dbReference>
<dbReference type="InterPro" id="IPR008271">
    <property type="entry name" value="Ser/Thr_kinase_AS"/>
</dbReference>
<protein>
    <submittedName>
        <fullName evidence="3">Protein phosphatase 1L-like protein</fullName>
    </submittedName>
</protein>
<feature type="compositionally biased region" description="Polar residues" evidence="1">
    <location>
        <begin position="309"/>
        <end position="333"/>
    </location>
</feature>
<dbReference type="SMART" id="SM00220">
    <property type="entry name" value="S_TKc"/>
    <property type="match status" value="1"/>
</dbReference>
<dbReference type="PANTHER" id="PTHR44167:SF30">
    <property type="entry name" value="PHOSPHORYLASE KINASE"/>
    <property type="match status" value="1"/>
</dbReference>
<dbReference type="GO" id="GO:0044773">
    <property type="term" value="P:mitotic DNA damage checkpoint signaling"/>
    <property type="evidence" value="ECO:0007669"/>
    <property type="project" value="TreeGrafter"/>
</dbReference>
<dbReference type="GO" id="GO:0005524">
    <property type="term" value="F:ATP binding"/>
    <property type="evidence" value="ECO:0007669"/>
    <property type="project" value="InterPro"/>
</dbReference>
<dbReference type="Gene3D" id="1.10.510.10">
    <property type="entry name" value="Transferase(Phosphotransferase) domain 1"/>
    <property type="match status" value="1"/>
</dbReference>
<comment type="caution">
    <text evidence="3">The sequence shown here is derived from an EMBL/GenBank/DDBJ whole genome shotgun (WGS) entry which is preliminary data.</text>
</comment>